<accession>A0A066Z6Y3</accession>
<comment type="caution">
    <text evidence="1">The sequence shown here is derived from an EMBL/GenBank/DDBJ whole genome shotgun (WGS) entry which is preliminary data.</text>
</comment>
<dbReference type="eggNOG" id="ENOG5032BQI">
    <property type="taxonomic scope" value="Bacteria"/>
</dbReference>
<protein>
    <submittedName>
        <fullName evidence="1">Uncharacterized protein</fullName>
    </submittedName>
</protein>
<dbReference type="HOGENOM" id="CLU_117206_0_0_11"/>
<gene>
    <name evidence="1" type="ORF">KCH_23410</name>
</gene>
<keyword evidence="2" id="KW-1185">Reference proteome</keyword>
<dbReference type="EMBL" id="JNBY01000074">
    <property type="protein sequence ID" value="KDN85940.1"/>
    <property type="molecule type" value="Genomic_DNA"/>
</dbReference>
<sequence length="196" mass="20669">MLSRMDAVRVSALRQSLTGTGWPERAGDFAAALRGSVTRRSASGLLLVGTPRYEPWHLAAHLSDEAAYSGVPELVPTLLRHTVPAGAPGHLACGLPRLEEARAGATVLLVAPAPADAPLLERLDGARRAGAVLLALDDGDPELSALAHERLTVPDAGPEPFELVQHLVSSATSTVPPRSRLARLAERLTASPVLRW</sequence>
<name>A0A066Z6Y3_9ACTN</name>
<organism evidence="1 2">
    <name type="scientific">Kitasatospora cheerisanensis KCTC 2395</name>
    <dbReference type="NCBI Taxonomy" id="1348663"/>
    <lineage>
        <taxon>Bacteria</taxon>
        <taxon>Bacillati</taxon>
        <taxon>Actinomycetota</taxon>
        <taxon>Actinomycetes</taxon>
        <taxon>Kitasatosporales</taxon>
        <taxon>Streptomycetaceae</taxon>
        <taxon>Kitasatospora</taxon>
    </lineage>
</organism>
<evidence type="ECO:0000313" key="1">
    <source>
        <dbReference type="EMBL" id="KDN85940.1"/>
    </source>
</evidence>
<evidence type="ECO:0000313" key="2">
    <source>
        <dbReference type="Proteomes" id="UP000027178"/>
    </source>
</evidence>
<dbReference type="Proteomes" id="UP000027178">
    <property type="component" value="Unassembled WGS sequence"/>
</dbReference>
<dbReference type="AlphaFoldDB" id="A0A066Z6Y3"/>
<proteinExistence type="predicted"/>
<dbReference type="PATRIC" id="fig|1348663.4.peg.2272"/>
<reference evidence="1 2" key="1">
    <citation type="submission" date="2014-05" db="EMBL/GenBank/DDBJ databases">
        <title>Draft Genome Sequence of Kitasatospora cheerisanensis KCTC 2395.</title>
        <authorList>
            <person name="Nam D.H."/>
        </authorList>
    </citation>
    <scope>NUCLEOTIDE SEQUENCE [LARGE SCALE GENOMIC DNA]</scope>
    <source>
        <strain evidence="1 2">KCTC 2395</strain>
    </source>
</reference>